<evidence type="ECO:0000313" key="2">
    <source>
        <dbReference type="Proteomes" id="UP000246073"/>
    </source>
</evidence>
<evidence type="ECO:0000313" key="1">
    <source>
        <dbReference type="EMBL" id="SPL63586.1"/>
    </source>
</evidence>
<name>A0A2P9HHL9_9HYPH</name>
<accession>A0A2P9HHL9</accession>
<dbReference type="EMBL" id="OOFM01000004">
    <property type="protein sequence ID" value="SPL63586.1"/>
    <property type="molecule type" value="Genomic_DNA"/>
</dbReference>
<proteinExistence type="predicted"/>
<dbReference type="AlphaFoldDB" id="A0A2P9HHL9"/>
<organism evidence="1 2">
    <name type="scientific">Ochrobactrum soli</name>
    <dbReference type="NCBI Taxonomy" id="2448455"/>
    <lineage>
        <taxon>Bacteria</taxon>
        <taxon>Pseudomonadati</taxon>
        <taxon>Pseudomonadota</taxon>
        <taxon>Alphaproteobacteria</taxon>
        <taxon>Hyphomicrobiales</taxon>
        <taxon>Brucellaceae</taxon>
        <taxon>Brucella/Ochrobactrum group</taxon>
        <taxon>Ochrobactrum</taxon>
    </lineage>
</organism>
<protein>
    <submittedName>
        <fullName evidence="1">Uncharacterized protein</fullName>
    </submittedName>
</protein>
<sequence length="59" mass="6538">MTAAYEVIKVFSTVRQRFVVGDKIQSDEDLSPHTAGSLKSAGYLAALDLQPVKTKRRSR</sequence>
<gene>
    <name evidence="1" type="ORF">OHAE_3518</name>
</gene>
<reference evidence="2" key="1">
    <citation type="submission" date="2017-12" db="EMBL/GenBank/DDBJ databases">
        <authorList>
            <person name="Diaz M."/>
        </authorList>
    </citation>
    <scope>NUCLEOTIDE SEQUENCE [LARGE SCALE GENOMIC DNA]</scope>
    <source>
        <strain evidence="2">FI11154</strain>
    </source>
</reference>
<dbReference type="RefSeq" id="WP_109367481.1">
    <property type="nucleotide sequence ID" value="NZ_OOFM01000004.1"/>
</dbReference>
<dbReference type="Proteomes" id="UP000246073">
    <property type="component" value="Unassembled WGS sequence"/>
</dbReference>